<evidence type="ECO:0000313" key="2">
    <source>
        <dbReference type="Proteomes" id="UP001275057"/>
    </source>
</evidence>
<reference evidence="1 2" key="1">
    <citation type="submission" date="2023-11" db="EMBL/GenBank/DDBJ databases">
        <title>Detection of rare carbapenemases in Enterobacterales - comparison of two colorimetric and two CIM-based carbapenemase assays.</title>
        <authorList>
            <person name="Schaffarczyk L."/>
            <person name="Noster J."/>
            <person name="Stelzer Y."/>
            <person name="Sattler J."/>
            <person name="Gatermann S."/>
            <person name="Hamprecht A."/>
        </authorList>
    </citation>
    <scope>NUCLEOTIDE SEQUENCE [LARGE SCALE GENOMIC DNA]</scope>
    <source>
        <strain evidence="1 2">CIM-Carb-136</strain>
    </source>
</reference>
<accession>A0ABD5IDN7</accession>
<gene>
    <name evidence="1" type="ORF">SJ435_05685</name>
</gene>
<name>A0ABD5IDN7_SERMA</name>
<dbReference type="Proteomes" id="UP001275057">
    <property type="component" value="Unassembled WGS sequence"/>
</dbReference>
<dbReference type="RefSeq" id="WP_319856840.1">
    <property type="nucleotide sequence ID" value="NZ_JAXABG010000003.1"/>
</dbReference>
<protein>
    <submittedName>
        <fullName evidence="1">Uncharacterized protein</fullName>
    </submittedName>
</protein>
<sequence length="77" mass="8379">MSHILASGFAEAIKRATVISEVGTRDDKFAAIAIFSISNGKYISRTAQTNLERLAQDPDKEVAEYAKHVLASVNLMP</sequence>
<comment type="caution">
    <text evidence="1">The sequence shown here is derived from an EMBL/GenBank/DDBJ whole genome shotgun (WGS) entry which is preliminary data.</text>
</comment>
<dbReference type="EMBL" id="JAXABG010000003">
    <property type="protein sequence ID" value="MDX7081871.1"/>
    <property type="molecule type" value="Genomic_DNA"/>
</dbReference>
<evidence type="ECO:0000313" key="1">
    <source>
        <dbReference type="EMBL" id="MDX7081871.1"/>
    </source>
</evidence>
<dbReference type="AlphaFoldDB" id="A0ABD5IDN7"/>
<organism evidence="1 2">
    <name type="scientific">Serratia marcescens</name>
    <dbReference type="NCBI Taxonomy" id="615"/>
    <lineage>
        <taxon>Bacteria</taxon>
        <taxon>Pseudomonadati</taxon>
        <taxon>Pseudomonadota</taxon>
        <taxon>Gammaproteobacteria</taxon>
        <taxon>Enterobacterales</taxon>
        <taxon>Yersiniaceae</taxon>
        <taxon>Serratia</taxon>
    </lineage>
</organism>
<proteinExistence type="predicted"/>